<protein>
    <submittedName>
        <fullName evidence="2">Uncharacterized protein</fullName>
    </submittedName>
</protein>
<dbReference type="AlphaFoldDB" id="A0A0C2MAD8"/>
<accession>A0A0C2MAD8</accession>
<organism evidence="2 3">
    <name type="scientific">Thelohanellus kitauei</name>
    <name type="common">Myxosporean</name>
    <dbReference type="NCBI Taxonomy" id="669202"/>
    <lineage>
        <taxon>Eukaryota</taxon>
        <taxon>Metazoa</taxon>
        <taxon>Cnidaria</taxon>
        <taxon>Myxozoa</taxon>
        <taxon>Myxosporea</taxon>
        <taxon>Bivalvulida</taxon>
        <taxon>Platysporina</taxon>
        <taxon>Myxobolidae</taxon>
        <taxon>Thelohanellus</taxon>
    </lineage>
</organism>
<sequence length="167" mass="18776">MGGFSRTAETHTQGSSGLTSAKHSLNSSAHQNYVNKSAFVSWRECEEGQVFQRTPESLQYLQVLSKIFEVFGTNFFIGILIFHDGYHSTDFGEFPISTNRLPVDYRVVRYKWGLGAGRSSLGLKGDRQQSGIFKNCPIYRNLNIVTFPLAFTQFACSASSESRHFIN</sequence>
<feature type="compositionally biased region" description="Polar residues" evidence="1">
    <location>
        <begin position="10"/>
        <end position="23"/>
    </location>
</feature>
<keyword evidence="3" id="KW-1185">Reference proteome</keyword>
<evidence type="ECO:0000313" key="3">
    <source>
        <dbReference type="Proteomes" id="UP000031668"/>
    </source>
</evidence>
<evidence type="ECO:0000256" key="1">
    <source>
        <dbReference type="SAM" id="MobiDB-lite"/>
    </source>
</evidence>
<evidence type="ECO:0000313" key="2">
    <source>
        <dbReference type="EMBL" id="KII61284.1"/>
    </source>
</evidence>
<reference evidence="2 3" key="1">
    <citation type="journal article" date="2014" name="Genome Biol. Evol.">
        <title>The genome of the myxosporean Thelohanellus kitauei shows adaptations to nutrient acquisition within its fish host.</title>
        <authorList>
            <person name="Yang Y."/>
            <person name="Xiong J."/>
            <person name="Zhou Z."/>
            <person name="Huo F."/>
            <person name="Miao W."/>
            <person name="Ran C."/>
            <person name="Liu Y."/>
            <person name="Zhang J."/>
            <person name="Feng J."/>
            <person name="Wang M."/>
            <person name="Wang M."/>
            <person name="Wang L."/>
            <person name="Yao B."/>
        </authorList>
    </citation>
    <scope>NUCLEOTIDE SEQUENCE [LARGE SCALE GENOMIC DNA]</scope>
    <source>
        <strain evidence="2">Wuqing</strain>
    </source>
</reference>
<comment type="caution">
    <text evidence="2">The sequence shown here is derived from an EMBL/GenBank/DDBJ whole genome shotgun (WGS) entry which is preliminary data.</text>
</comment>
<dbReference type="Proteomes" id="UP000031668">
    <property type="component" value="Unassembled WGS sequence"/>
</dbReference>
<dbReference type="EMBL" id="JWZT01005350">
    <property type="protein sequence ID" value="KII61284.1"/>
    <property type="molecule type" value="Genomic_DNA"/>
</dbReference>
<name>A0A0C2MAD8_THEKT</name>
<proteinExistence type="predicted"/>
<feature type="region of interest" description="Disordered" evidence="1">
    <location>
        <begin position="1"/>
        <end position="23"/>
    </location>
</feature>
<gene>
    <name evidence="2" type="ORF">RF11_12535</name>
</gene>